<dbReference type="AlphaFoldDB" id="A0AAW1Y5Y6"/>
<name>A0AAW1Y5Y6_RUBAR</name>
<organism evidence="2 3">
    <name type="scientific">Rubus argutus</name>
    <name type="common">Southern blackberry</name>
    <dbReference type="NCBI Taxonomy" id="59490"/>
    <lineage>
        <taxon>Eukaryota</taxon>
        <taxon>Viridiplantae</taxon>
        <taxon>Streptophyta</taxon>
        <taxon>Embryophyta</taxon>
        <taxon>Tracheophyta</taxon>
        <taxon>Spermatophyta</taxon>
        <taxon>Magnoliopsida</taxon>
        <taxon>eudicotyledons</taxon>
        <taxon>Gunneridae</taxon>
        <taxon>Pentapetalae</taxon>
        <taxon>rosids</taxon>
        <taxon>fabids</taxon>
        <taxon>Rosales</taxon>
        <taxon>Rosaceae</taxon>
        <taxon>Rosoideae</taxon>
        <taxon>Rosoideae incertae sedis</taxon>
        <taxon>Rubus</taxon>
    </lineage>
</organism>
<evidence type="ECO:0000313" key="3">
    <source>
        <dbReference type="Proteomes" id="UP001457282"/>
    </source>
</evidence>
<sequence length="120" mass="13516">MLSKFKGSSSLSRKATRWLQRLMSSLHKEISRQYHVLLLPPKIEYPSIPYVDDSPEAPSKQPHEGSGASNPTNPPAPMELSERLEYRLPYTKALLKALQDDKINMIGISGIVREIDTVNN</sequence>
<dbReference type="Proteomes" id="UP001457282">
    <property type="component" value="Unassembled WGS sequence"/>
</dbReference>
<keyword evidence="3" id="KW-1185">Reference proteome</keyword>
<comment type="caution">
    <text evidence="2">The sequence shown here is derived from an EMBL/GenBank/DDBJ whole genome shotgun (WGS) entry which is preliminary data.</text>
</comment>
<evidence type="ECO:0000256" key="1">
    <source>
        <dbReference type="SAM" id="MobiDB-lite"/>
    </source>
</evidence>
<protein>
    <recommendedName>
        <fullName evidence="4">Calcium uniporter protein</fullName>
    </recommendedName>
</protein>
<proteinExistence type="predicted"/>
<evidence type="ECO:0000313" key="2">
    <source>
        <dbReference type="EMBL" id="KAK9944528.1"/>
    </source>
</evidence>
<dbReference type="EMBL" id="JBEDUW010000002">
    <property type="protein sequence ID" value="KAK9944528.1"/>
    <property type="molecule type" value="Genomic_DNA"/>
</dbReference>
<evidence type="ECO:0008006" key="4">
    <source>
        <dbReference type="Google" id="ProtNLM"/>
    </source>
</evidence>
<accession>A0AAW1Y5Y6</accession>
<feature type="region of interest" description="Disordered" evidence="1">
    <location>
        <begin position="49"/>
        <end position="82"/>
    </location>
</feature>
<reference evidence="2 3" key="1">
    <citation type="journal article" date="2023" name="G3 (Bethesda)">
        <title>A chromosome-length genome assembly and annotation of blackberry (Rubus argutus, cv. 'Hillquist').</title>
        <authorList>
            <person name="Bruna T."/>
            <person name="Aryal R."/>
            <person name="Dudchenko O."/>
            <person name="Sargent D.J."/>
            <person name="Mead D."/>
            <person name="Buti M."/>
            <person name="Cavallini A."/>
            <person name="Hytonen T."/>
            <person name="Andres J."/>
            <person name="Pham M."/>
            <person name="Weisz D."/>
            <person name="Mascagni F."/>
            <person name="Usai G."/>
            <person name="Natali L."/>
            <person name="Bassil N."/>
            <person name="Fernandez G.E."/>
            <person name="Lomsadze A."/>
            <person name="Armour M."/>
            <person name="Olukolu B."/>
            <person name="Poorten T."/>
            <person name="Britton C."/>
            <person name="Davik J."/>
            <person name="Ashrafi H."/>
            <person name="Aiden E.L."/>
            <person name="Borodovsky M."/>
            <person name="Worthington M."/>
        </authorList>
    </citation>
    <scope>NUCLEOTIDE SEQUENCE [LARGE SCALE GENOMIC DNA]</scope>
    <source>
        <strain evidence="2">PI 553951</strain>
    </source>
</reference>
<gene>
    <name evidence="2" type="ORF">M0R45_010089</name>
</gene>